<dbReference type="EMBL" id="SRMP02000025">
    <property type="protein sequence ID" value="MFN0292517.1"/>
    <property type="molecule type" value="Genomic_DNA"/>
</dbReference>
<dbReference type="PROSITE" id="PS51257">
    <property type="entry name" value="PROKAR_LIPOPROTEIN"/>
    <property type="match status" value="1"/>
</dbReference>
<dbReference type="RefSeq" id="WP_138731100.1">
    <property type="nucleotide sequence ID" value="NZ_SRMP02000025.1"/>
</dbReference>
<sequence length="178" mass="20494">MNYNRSFILIFISILSIFSSCTFSNERKSNVITDSLIKATEDIAIGETRFGISEQEFNQLHPDSLVEVGGRIYNITSYFNKAEKLNMVYLIDTATIENAKFDQALFDKMDLLKQHFVKTYGEPKHSRGYPKRETMRNGQSFDAYIWKIGKKKIAVGLALEEAKEGNIYYVVAHVDRRD</sequence>
<name>A0ABW9JJD6_9SPHI</name>
<organism evidence="1 2">
    <name type="scientific">Pedobacter helvus</name>
    <dbReference type="NCBI Taxonomy" id="2563444"/>
    <lineage>
        <taxon>Bacteria</taxon>
        <taxon>Pseudomonadati</taxon>
        <taxon>Bacteroidota</taxon>
        <taxon>Sphingobacteriia</taxon>
        <taxon>Sphingobacteriales</taxon>
        <taxon>Sphingobacteriaceae</taxon>
        <taxon>Pedobacter</taxon>
    </lineage>
</organism>
<gene>
    <name evidence="1" type="ORF">E5L68_014020</name>
</gene>
<accession>A0ABW9JJD6</accession>
<proteinExistence type="predicted"/>
<evidence type="ECO:0000313" key="2">
    <source>
        <dbReference type="Proteomes" id="UP001517367"/>
    </source>
</evidence>
<evidence type="ECO:0008006" key="3">
    <source>
        <dbReference type="Google" id="ProtNLM"/>
    </source>
</evidence>
<reference evidence="1 2" key="1">
    <citation type="submission" date="2024-12" db="EMBL/GenBank/DDBJ databases">
        <authorList>
            <person name="Hu S."/>
        </authorList>
    </citation>
    <scope>NUCLEOTIDE SEQUENCE [LARGE SCALE GENOMIC DNA]</scope>
    <source>
        <strain evidence="1 2">P-25</strain>
    </source>
</reference>
<evidence type="ECO:0000313" key="1">
    <source>
        <dbReference type="EMBL" id="MFN0292517.1"/>
    </source>
</evidence>
<comment type="caution">
    <text evidence="1">The sequence shown here is derived from an EMBL/GenBank/DDBJ whole genome shotgun (WGS) entry which is preliminary data.</text>
</comment>
<dbReference type="Proteomes" id="UP001517367">
    <property type="component" value="Unassembled WGS sequence"/>
</dbReference>
<keyword evidence="2" id="KW-1185">Reference proteome</keyword>
<protein>
    <recommendedName>
        <fullName evidence="3">Lipoprotein</fullName>
    </recommendedName>
</protein>